<dbReference type="EMBL" id="CP109441">
    <property type="protein sequence ID" value="WUV45164.1"/>
    <property type="molecule type" value="Genomic_DNA"/>
</dbReference>
<accession>A0ABZ1YPK3</accession>
<dbReference type="Proteomes" id="UP001432062">
    <property type="component" value="Chromosome"/>
</dbReference>
<sequence length="42" mass="4456">MTDTGCLLLKLTIALISLGALLREMIKIVTAVTQIEVEAAKA</sequence>
<reference evidence="1" key="1">
    <citation type="submission" date="2022-10" db="EMBL/GenBank/DDBJ databases">
        <title>The complete genomes of actinobacterial strains from the NBC collection.</title>
        <authorList>
            <person name="Joergensen T.S."/>
            <person name="Alvarez Arevalo M."/>
            <person name="Sterndorff E.B."/>
            <person name="Faurdal D."/>
            <person name="Vuksanovic O."/>
            <person name="Mourched A.-S."/>
            <person name="Charusanti P."/>
            <person name="Shaw S."/>
            <person name="Blin K."/>
            <person name="Weber T."/>
        </authorList>
    </citation>
    <scope>NUCLEOTIDE SEQUENCE</scope>
    <source>
        <strain evidence="1">NBC_01482</strain>
    </source>
</reference>
<organism evidence="1 2">
    <name type="scientific">Nocardia vinacea</name>
    <dbReference type="NCBI Taxonomy" id="96468"/>
    <lineage>
        <taxon>Bacteria</taxon>
        <taxon>Bacillati</taxon>
        <taxon>Actinomycetota</taxon>
        <taxon>Actinomycetes</taxon>
        <taxon>Mycobacteriales</taxon>
        <taxon>Nocardiaceae</taxon>
        <taxon>Nocardia</taxon>
    </lineage>
</organism>
<evidence type="ECO:0000313" key="1">
    <source>
        <dbReference type="EMBL" id="WUV45164.1"/>
    </source>
</evidence>
<name>A0ABZ1YPK3_9NOCA</name>
<dbReference type="RefSeq" id="WP_327098372.1">
    <property type="nucleotide sequence ID" value="NZ_CP109149.1"/>
</dbReference>
<proteinExistence type="predicted"/>
<protein>
    <submittedName>
        <fullName evidence="1">Uncharacterized protein</fullName>
    </submittedName>
</protein>
<evidence type="ECO:0000313" key="2">
    <source>
        <dbReference type="Proteomes" id="UP001432062"/>
    </source>
</evidence>
<gene>
    <name evidence="1" type="ORF">OG563_39580</name>
</gene>
<keyword evidence="2" id="KW-1185">Reference proteome</keyword>